<evidence type="ECO:0000313" key="2">
    <source>
        <dbReference type="Proteomes" id="UP001059480"/>
    </source>
</evidence>
<accession>A0ABT1WN20</accession>
<evidence type="ECO:0008006" key="3">
    <source>
        <dbReference type="Google" id="ProtNLM"/>
    </source>
</evidence>
<organism evidence="1 2">
    <name type="scientific">Granulicatella seriolae</name>
    <dbReference type="NCBI Taxonomy" id="2967226"/>
    <lineage>
        <taxon>Bacteria</taxon>
        <taxon>Bacillati</taxon>
        <taxon>Bacillota</taxon>
        <taxon>Bacilli</taxon>
        <taxon>Lactobacillales</taxon>
        <taxon>Carnobacteriaceae</taxon>
        <taxon>Granulicatella</taxon>
    </lineage>
</organism>
<name>A0ABT1WN20_9LACT</name>
<comment type="caution">
    <text evidence="1">The sequence shown here is derived from an EMBL/GenBank/DDBJ whole genome shotgun (WGS) entry which is preliminary data.</text>
</comment>
<keyword evidence="2" id="KW-1185">Reference proteome</keyword>
<dbReference type="Proteomes" id="UP001059480">
    <property type="component" value="Unassembled WGS sequence"/>
</dbReference>
<proteinExistence type="predicted"/>
<reference evidence="1" key="3">
    <citation type="journal article" date="2023" name="Microbiol. Resour. Announc.">
        <title>Draft Genome Sequence of Granulicatella sp. Strain S8, Isolated from a Marine Fish, Seriola quinqueradiata.</title>
        <authorList>
            <person name="Lee M."/>
            <person name="Farooq A."/>
            <person name="Jeong J.B."/>
            <person name="Jung M.Y."/>
        </authorList>
    </citation>
    <scope>NUCLEOTIDE SEQUENCE</scope>
    <source>
        <strain evidence="1">S8</strain>
    </source>
</reference>
<evidence type="ECO:0000313" key="1">
    <source>
        <dbReference type="EMBL" id="MCQ9209886.1"/>
    </source>
</evidence>
<gene>
    <name evidence="1" type="ORF">NPA36_04910</name>
</gene>
<reference evidence="1" key="2">
    <citation type="journal article" date="2023" name="Curr. Microbiol.">
        <title>Granulicatella seriolae sp. nov., a Novel Facultative Anaerobe Isolated from Yellowtail Marine Fish.</title>
        <authorList>
            <person name="Lee M."/>
            <person name="Choi Y.J."/>
            <person name="Farooq A."/>
            <person name="Jeong J.B."/>
            <person name="Jung M.Y."/>
        </authorList>
    </citation>
    <scope>NUCLEOTIDE SEQUENCE</scope>
    <source>
        <strain evidence="1">S8</strain>
    </source>
</reference>
<reference evidence="1" key="1">
    <citation type="submission" date="2022-07" db="EMBL/GenBank/DDBJ databases">
        <authorList>
            <person name="Jung M.-Y."/>
            <person name="Lee M."/>
        </authorList>
    </citation>
    <scope>NUCLEOTIDE SEQUENCE</scope>
    <source>
        <strain evidence="1">S8</strain>
    </source>
</reference>
<dbReference type="EMBL" id="JANHNZ010000003">
    <property type="protein sequence ID" value="MCQ9209886.1"/>
    <property type="molecule type" value="Genomic_DNA"/>
</dbReference>
<protein>
    <recommendedName>
        <fullName evidence="3">Phage tail protein</fullName>
    </recommendedName>
</protein>
<sequence length="157" mass="18175">MKKVMSGLRFTFRNGETWTINRRLIGDLWIKQITTSFGRINGSEFQEIHPCDSLRIEILPEADHVMSEDINLGGLELGMFERVKKYSDIELMDILYKDSEHPKSDVIVTTDRVYFPYNPIDVDGNDNEYQSSTIDEEGHLFIVIDPNKTVKDLYPKA</sequence>
<dbReference type="RefSeq" id="WP_256944993.1">
    <property type="nucleotide sequence ID" value="NZ_JANHNZ010000003.1"/>
</dbReference>